<dbReference type="SUPFAM" id="SSF53850">
    <property type="entry name" value="Periplasmic binding protein-like II"/>
    <property type="match status" value="1"/>
</dbReference>
<dbReference type="InterPro" id="IPR023765">
    <property type="entry name" value="SBP_5_CS"/>
</dbReference>
<dbReference type="PANTHER" id="PTHR30290:SF10">
    <property type="entry name" value="PERIPLASMIC OLIGOPEPTIDE-BINDING PROTEIN-RELATED"/>
    <property type="match status" value="1"/>
</dbReference>
<accession>A0A0B6D6P4</accession>
<name>A0A0B6D6P4_9GAMM</name>
<protein>
    <submittedName>
        <fullName evidence="7">Bacterial extracellular solute-binding s, 5 Middle family protein</fullName>
    </submittedName>
</protein>
<reference evidence="7 8" key="1">
    <citation type="journal article" date="2015" name="Genome Announc.">
        <title>Genome sequencing of 18 francisella strains to aid in assay development and testing.</title>
        <authorList>
            <person name="Johnson S.L."/>
            <person name="Daligault H.E."/>
            <person name="Davenport K.W."/>
            <person name="Coyne S.R."/>
            <person name="Frey K.G."/>
            <person name="Koroleva G.I."/>
            <person name="Broomall S.M."/>
            <person name="Bishop-Lilly K.A."/>
            <person name="Bruce D.C."/>
            <person name="Chertkov O."/>
            <person name="Freitas T."/>
            <person name="Jaissle J."/>
            <person name="Ladner J.T."/>
            <person name="Rosenzweig C.N."/>
            <person name="Gibbons H.S."/>
            <person name="Palacios G.F."/>
            <person name="Redden C.L."/>
            <person name="Xu Y."/>
            <person name="Minogue T.D."/>
            <person name="Chain P.S."/>
        </authorList>
    </citation>
    <scope>NUCLEOTIDE SEQUENCE [LARGE SCALE GENOMIC DNA]</scope>
    <source>
        <strain evidence="7 8">GA01-2794</strain>
    </source>
</reference>
<dbReference type="OrthoDB" id="9801912at2"/>
<evidence type="ECO:0000256" key="4">
    <source>
        <dbReference type="ARBA" id="ARBA00022729"/>
    </source>
</evidence>
<dbReference type="RefSeq" id="WP_044526891.1">
    <property type="nucleotide sequence ID" value="NZ_CP009440.1"/>
</dbReference>
<keyword evidence="4 5" id="KW-0732">Signal</keyword>
<keyword evidence="3" id="KW-0813">Transport</keyword>
<dbReference type="Proteomes" id="UP000031830">
    <property type="component" value="Chromosome"/>
</dbReference>
<dbReference type="CDD" id="cd08504">
    <property type="entry name" value="PBP2_OppA"/>
    <property type="match status" value="1"/>
</dbReference>
<dbReference type="Gene3D" id="3.40.190.10">
    <property type="entry name" value="Periplasmic binding protein-like II"/>
    <property type="match status" value="1"/>
</dbReference>
<dbReference type="PIRSF" id="PIRSF002741">
    <property type="entry name" value="MppA"/>
    <property type="match status" value="1"/>
</dbReference>
<dbReference type="PANTHER" id="PTHR30290">
    <property type="entry name" value="PERIPLASMIC BINDING COMPONENT OF ABC TRANSPORTER"/>
    <property type="match status" value="1"/>
</dbReference>
<evidence type="ECO:0000256" key="3">
    <source>
        <dbReference type="ARBA" id="ARBA00022448"/>
    </source>
</evidence>
<dbReference type="KEGG" id="fpz:LA55_1865"/>
<dbReference type="InterPro" id="IPR030678">
    <property type="entry name" value="Peptide/Ni-bd"/>
</dbReference>
<dbReference type="GO" id="GO:0043190">
    <property type="term" value="C:ATP-binding cassette (ABC) transporter complex"/>
    <property type="evidence" value="ECO:0007669"/>
    <property type="project" value="InterPro"/>
</dbReference>
<dbReference type="InterPro" id="IPR000914">
    <property type="entry name" value="SBP_5_dom"/>
</dbReference>
<gene>
    <name evidence="7" type="ORF">LA55_1865</name>
</gene>
<dbReference type="GO" id="GO:0030288">
    <property type="term" value="C:outer membrane-bounded periplasmic space"/>
    <property type="evidence" value="ECO:0007669"/>
    <property type="project" value="UniProtKB-ARBA"/>
</dbReference>
<proteinExistence type="inferred from homology"/>
<evidence type="ECO:0000313" key="7">
    <source>
        <dbReference type="EMBL" id="AJI53922.1"/>
    </source>
</evidence>
<evidence type="ECO:0000259" key="6">
    <source>
        <dbReference type="Pfam" id="PF00496"/>
    </source>
</evidence>
<dbReference type="AlphaFoldDB" id="A0A0B6D6P4"/>
<dbReference type="Gene3D" id="3.10.105.10">
    <property type="entry name" value="Dipeptide-binding Protein, Domain 3"/>
    <property type="match status" value="1"/>
</dbReference>
<evidence type="ECO:0000256" key="2">
    <source>
        <dbReference type="ARBA" id="ARBA00005695"/>
    </source>
</evidence>
<dbReference type="EMBL" id="CP009440">
    <property type="protein sequence ID" value="AJI53922.1"/>
    <property type="molecule type" value="Genomic_DNA"/>
</dbReference>
<comment type="similarity">
    <text evidence="2">Belongs to the bacterial solute-binding protein 5 family.</text>
</comment>
<feature type="signal peptide" evidence="5">
    <location>
        <begin position="1"/>
        <end position="23"/>
    </location>
</feature>
<dbReference type="PROSITE" id="PS51257">
    <property type="entry name" value="PROKAR_LIPOPROTEIN"/>
    <property type="match status" value="1"/>
</dbReference>
<sequence>MFKKTLILSSLISVLILASCSNDSDKNTDPYTGQLTKDNNQLVVNIGSDMPSIDPQQSSDNSSSRVIEDIFEGLVDYNQKSEVIPTGASSWKISKDGKTYIFYLRKNAKWTNGDPVTADDYVYSYRRSVTPETLTRAYASYFNPIVNAVAIQAGKKSPETLGVKALDKYTLQIKLTEPNPTFLDSLTIYAFFPVNKKAIEKYGDSWAAKPDTIISNGAYKLTKWIHNGYALAEKSPNYWDAKNVRIDSVKYLMINDVASDLENYKAGGESLTYNTLPANTAEWYKENFTNNQFQPAPMLSQAYFIFNMRDPKFQDIRVRKALSMVIDRKGIAEGVKKGLVIPSYLVIPEAIAGGRYKDLAKDIPDYDWINEPIEQRIKQARELLKEAGYSKKHPLEFTVNFNTSDVNRLMAQILQGSWQQDFGDLVKVSIFNEDWKVYLDSLKNGNFDVARMAWIADFNQPNTYTEMYTCDSDNNRGHYCDKEADEIYSKSLTTNSMDDFYKLQKELIIKQTAGYPTIPLFTQPAIQLVQPYVKGFKPKENVMGRYRAKQLSIKQSEV</sequence>
<evidence type="ECO:0000256" key="1">
    <source>
        <dbReference type="ARBA" id="ARBA00004196"/>
    </source>
</evidence>
<dbReference type="Gene3D" id="3.90.76.10">
    <property type="entry name" value="Dipeptide-binding Protein, Domain 1"/>
    <property type="match status" value="1"/>
</dbReference>
<dbReference type="GO" id="GO:1904680">
    <property type="term" value="F:peptide transmembrane transporter activity"/>
    <property type="evidence" value="ECO:0007669"/>
    <property type="project" value="TreeGrafter"/>
</dbReference>
<comment type="subcellular location">
    <subcellularLocation>
        <location evidence="1">Cell envelope</location>
    </subcellularLocation>
</comment>
<dbReference type="STRING" id="28110.KU46_299"/>
<evidence type="ECO:0000256" key="5">
    <source>
        <dbReference type="SAM" id="SignalP"/>
    </source>
</evidence>
<feature type="chain" id="PRO_5002107843" evidence="5">
    <location>
        <begin position="24"/>
        <end position="558"/>
    </location>
</feature>
<dbReference type="GO" id="GO:0015833">
    <property type="term" value="P:peptide transport"/>
    <property type="evidence" value="ECO:0007669"/>
    <property type="project" value="TreeGrafter"/>
</dbReference>
<evidence type="ECO:0000313" key="8">
    <source>
        <dbReference type="Proteomes" id="UP000031830"/>
    </source>
</evidence>
<dbReference type="PROSITE" id="PS01040">
    <property type="entry name" value="SBP_BACTERIAL_5"/>
    <property type="match status" value="1"/>
</dbReference>
<organism evidence="7 8">
    <name type="scientific">Francisella philomiragia</name>
    <dbReference type="NCBI Taxonomy" id="28110"/>
    <lineage>
        <taxon>Bacteria</taxon>
        <taxon>Pseudomonadati</taxon>
        <taxon>Pseudomonadota</taxon>
        <taxon>Gammaproteobacteria</taxon>
        <taxon>Thiotrichales</taxon>
        <taxon>Francisellaceae</taxon>
        <taxon>Francisella</taxon>
    </lineage>
</organism>
<dbReference type="FunFam" id="3.90.76.10:FF:000001">
    <property type="entry name" value="Oligopeptide ABC transporter substrate-binding protein"/>
    <property type="match status" value="1"/>
</dbReference>
<dbReference type="InterPro" id="IPR039424">
    <property type="entry name" value="SBP_5"/>
</dbReference>
<feature type="domain" description="Solute-binding protein family 5" evidence="6">
    <location>
        <begin position="82"/>
        <end position="474"/>
    </location>
</feature>
<dbReference type="Pfam" id="PF00496">
    <property type="entry name" value="SBP_bac_5"/>
    <property type="match status" value="1"/>
</dbReference>